<keyword evidence="6" id="KW-0460">Magnesium</keyword>
<dbReference type="InterPro" id="IPR036702">
    <property type="entry name" value="ComB-like_sf"/>
</dbReference>
<evidence type="ECO:0000256" key="2">
    <source>
        <dbReference type="ARBA" id="ARBA00009997"/>
    </source>
</evidence>
<organism evidence="8 9">
    <name type="scientific">Entotheonella factor</name>
    <dbReference type="NCBI Taxonomy" id="1429438"/>
    <lineage>
        <taxon>Bacteria</taxon>
        <taxon>Pseudomonadati</taxon>
        <taxon>Nitrospinota/Tectimicrobiota group</taxon>
        <taxon>Candidatus Tectimicrobiota</taxon>
        <taxon>Candidatus Entotheonellia</taxon>
        <taxon>Candidatus Entotheonellales</taxon>
        <taxon>Candidatus Entotheonellaceae</taxon>
        <taxon>Candidatus Entotheonella</taxon>
    </lineage>
</organism>
<keyword evidence="5" id="KW-0378">Hydrolase</keyword>
<comment type="similarity">
    <text evidence="2">Belongs to the ComB family.</text>
</comment>
<keyword evidence="9" id="KW-1185">Reference proteome</keyword>
<dbReference type="Gene3D" id="3.90.1560.10">
    <property type="entry name" value="ComB-like"/>
    <property type="match status" value="1"/>
</dbReference>
<dbReference type="EMBL" id="AZHW01001229">
    <property type="protein sequence ID" value="ETW93481.1"/>
    <property type="molecule type" value="Genomic_DNA"/>
</dbReference>
<evidence type="ECO:0000313" key="9">
    <source>
        <dbReference type="Proteomes" id="UP000019141"/>
    </source>
</evidence>
<comment type="cofactor">
    <cofactor evidence="1">
        <name>Mg(2+)</name>
        <dbReference type="ChEBI" id="CHEBI:18420"/>
    </cofactor>
</comment>
<dbReference type="EC" id="3.1.3.71" evidence="3"/>
<reference evidence="8 9" key="1">
    <citation type="journal article" date="2014" name="Nature">
        <title>An environmental bacterial taxon with a large and distinct metabolic repertoire.</title>
        <authorList>
            <person name="Wilson M.C."/>
            <person name="Mori T."/>
            <person name="Ruckert C."/>
            <person name="Uria A.R."/>
            <person name="Helf M.J."/>
            <person name="Takada K."/>
            <person name="Gernert C."/>
            <person name="Steffens U.A."/>
            <person name="Heycke N."/>
            <person name="Schmitt S."/>
            <person name="Rinke C."/>
            <person name="Helfrich E.J."/>
            <person name="Brachmann A.O."/>
            <person name="Gurgui C."/>
            <person name="Wakimoto T."/>
            <person name="Kracht M."/>
            <person name="Crusemann M."/>
            <person name="Hentschel U."/>
            <person name="Abe I."/>
            <person name="Matsunaga S."/>
            <person name="Kalinowski J."/>
            <person name="Takeyama H."/>
            <person name="Piel J."/>
        </authorList>
    </citation>
    <scope>NUCLEOTIDE SEQUENCE [LARGE SCALE GENOMIC DNA]</scope>
    <source>
        <strain evidence="9">TSY1</strain>
    </source>
</reference>
<dbReference type="HOGENOM" id="CLU_070028_1_0_7"/>
<evidence type="ECO:0000256" key="1">
    <source>
        <dbReference type="ARBA" id="ARBA00001946"/>
    </source>
</evidence>
<evidence type="ECO:0000313" key="8">
    <source>
        <dbReference type="EMBL" id="ETW93481.1"/>
    </source>
</evidence>
<dbReference type="AlphaFoldDB" id="W4L804"/>
<name>W4L804_ENTF1</name>
<comment type="catalytic activity">
    <reaction evidence="7">
        <text>(2R)-O-phospho-3-sulfolactate + H2O = (2R)-3-sulfolactate + phosphate</text>
        <dbReference type="Rhea" id="RHEA:23416"/>
        <dbReference type="ChEBI" id="CHEBI:15377"/>
        <dbReference type="ChEBI" id="CHEBI:15597"/>
        <dbReference type="ChEBI" id="CHEBI:43474"/>
        <dbReference type="ChEBI" id="CHEBI:58738"/>
        <dbReference type="EC" id="3.1.3.71"/>
    </reaction>
</comment>
<proteinExistence type="inferred from homology"/>
<dbReference type="GO" id="GO:0000287">
    <property type="term" value="F:magnesium ion binding"/>
    <property type="evidence" value="ECO:0007669"/>
    <property type="project" value="InterPro"/>
</dbReference>
<sequence length="230" mass="24876">MEIRIGSLIEGARAAQGVAIVIDVFRAFTTAAVAFDKGVEKIILVASPEEALDLRRQGKGQLCMGEVNGIRPEGFDFGNSPYELSQVASLAGQTLIQSTQAGTVGVSAAAQADTIYLGSFVMASAIVKAVHAANPPMVNIVAMGVKTVHRSDEDEQCALYLRNRLQGRYPDPDAVRQLVLAGQESLKYDDPAQPQYHPQDREMALQIDQYDFAVRVAREEGLLVARRCEG</sequence>
<evidence type="ECO:0000256" key="3">
    <source>
        <dbReference type="ARBA" id="ARBA00012953"/>
    </source>
</evidence>
<accession>W4L804</accession>
<dbReference type="SUPFAM" id="SSF142823">
    <property type="entry name" value="ComB-like"/>
    <property type="match status" value="1"/>
</dbReference>
<dbReference type="GO" id="GO:0050532">
    <property type="term" value="F:2-phosphosulfolactate phosphatase activity"/>
    <property type="evidence" value="ECO:0007669"/>
    <property type="project" value="UniProtKB-EC"/>
</dbReference>
<evidence type="ECO:0000256" key="7">
    <source>
        <dbReference type="ARBA" id="ARBA00033711"/>
    </source>
</evidence>
<protein>
    <recommendedName>
        <fullName evidence="4">Probable 2-phosphosulfolactate phosphatase</fullName>
        <ecNumber evidence="3">3.1.3.71</ecNumber>
    </recommendedName>
</protein>
<dbReference type="Pfam" id="PF04029">
    <property type="entry name" value="2-ph_phosp"/>
    <property type="match status" value="1"/>
</dbReference>
<dbReference type="Proteomes" id="UP000019141">
    <property type="component" value="Unassembled WGS sequence"/>
</dbReference>
<dbReference type="PANTHER" id="PTHR37311">
    <property type="entry name" value="2-PHOSPHOSULFOLACTATE PHOSPHATASE-RELATED"/>
    <property type="match status" value="1"/>
</dbReference>
<dbReference type="GO" id="GO:0050545">
    <property type="term" value="F:sulfopyruvate decarboxylase activity"/>
    <property type="evidence" value="ECO:0007669"/>
    <property type="project" value="TreeGrafter"/>
</dbReference>
<gene>
    <name evidence="8" type="ORF">ETSY1_39040</name>
</gene>
<evidence type="ECO:0000256" key="6">
    <source>
        <dbReference type="ARBA" id="ARBA00022842"/>
    </source>
</evidence>
<dbReference type="PANTHER" id="PTHR37311:SF1">
    <property type="entry name" value="2-PHOSPHOSULFOLACTATE PHOSPHATASE-RELATED"/>
    <property type="match status" value="1"/>
</dbReference>
<dbReference type="InterPro" id="IPR005238">
    <property type="entry name" value="ComB-like"/>
</dbReference>
<evidence type="ECO:0000256" key="4">
    <source>
        <dbReference type="ARBA" id="ARBA00021948"/>
    </source>
</evidence>
<evidence type="ECO:0000256" key="5">
    <source>
        <dbReference type="ARBA" id="ARBA00022801"/>
    </source>
</evidence>
<comment type="caution">
    <text evidence="8">The sequence shown here is derived from an EMBL/GenBank/DDBJ whole genome shotgun (WGS) entry which is preliminary data.</text>
</comment>